<dbReference type="EMBL" id="JBHTLM010000002">
    <property type="protein sequence ID" value="MFD1175316.1"/>
    <property type="molecule type" value="Genomic_DNA"/>
</dbReference>
<evidence type="ECO:0000256" key="1">
    <source>
        <dbReference type="ARBA" id="ARBA00022658"/>
    </source>
</evidence>
<feature type="domain" description="Fibronectin type-III" evidence="4">
    <location>
        <begin position="1334"/>
        <end position="1423"/>
    </location>
</feature>
<evidence type="ECO:0000256" key="2">
    <source>
        <dbReference type="ARBA" id="ARBA00022737"/>
    </source>
</evidence>
<dbReference type="InterPro" id="IPR001119">
    <property type="entry name" value="SLH_dom"/>
</dbReference>
<dbReference type="PROSITE" id="PS50853">
    <property type="entry name" value="FN3"/>
    <property type="match status" value="2"/>
</dbReference>
<evidence type="ECO:0000256" key="3">
    <source>
        <dbReference type="SAM" id="MobiDB-lite"/>
    </source>
</evidence>
<organism evidence="6 7">
    <name type="scientific">Paenibacillus puldeungensis</name>
    <dbReference type="NCBI Taxonomy" id="696536"/>
    <lineage>
        <taxon>Bacteria</taxon>
        <taxon>Bacillati</taxon>
        <taxon>Bacillota</taxon>
        <taxon>Bacilli</taxon>
        <taxon>Bacillales</taxon>
        <taxon>Paenibacillaceae</taxon>
        <taxon>Paenibacillus</taxon>
    </lineage>
</organism>
<dbReference type="Gene3D" id="2.130.10.30">
    <property type="entry name" value="Regulator of chromosome condensation 1/beta-lactamase-inhibitor protein II"/>
    <property type="match status" value="2"/>
</dbReference>
<dbReference type="InterPro" id="IPR058923">
    <property type="entry name" value="RCC1-like_dom"/>
</dbReference>
<dbReference type="InterPro" id="IPR013783">
    <property type="entry name" value="Ig-like_fold"/>
</dbReference>
<gene>
    <name evidence="6" type="ORF">ACFQ3W_03250</name>
</gene>
<dbReference type="SUPFAM" id="SSF50985">
    <property type="entry name" value="RCC1/BLIP-II"/>
    <property type="match status" value="2"/>
</dbReference>
<dbReference type="Gene3D" id="2.60.40.10">
    <property type="entry name" value="Immunoglobulins"/>
    <property type="match status" value="2"/>
</dbReference>
<dbReference type="InterPro" id="IPR003961">
    <property type="entry name" value="FN3_dom"/>
</dbReference>
<keyword evidence="7" id="KW-1185">Reference proteome</keyword>
<comment type="caution">
    <text evidence="6">The sequence shown here is derived from an EMBL/GenBank/DDBJ whole genome shotgun (WGS) entry which is preliminary data.</text>
</comment>
<dbReference type="InterPro" id="IPR036116">
    <property type="entry name" value="FN3_sf"/>
</dbReference>
<dbReference type="SMART" id="SM00060">
    <property type="entry name" value="FN3"/>
    <property type="match status" value="2"/>
</dbReference>
<feature type="compositionally biased region" description="Polar residues" evidence="3">
    <location>
        <begin position="1427"/>
        <end position="1439"/>
    </location>
</feature>
<dbReference type="PROSITE" id="PS51272">
    <property type="entry name" value="SLH"/>
    <property type="match status" value="3"/>
</dbReference>
<feature type="domain" description="SLH" evidence="5">
    <location>
        <begin position="1677"/>
        <end position="1740"/>
    </location>
</feature>
<dbReference type="Proteomes" id="UP001597262">
    <property type="component" value="Unassembled WGS sequence"/>
</dbReference>
<dbReference type="PROSITE" id="PS50012">
    <property type="entry name" value="RCC1_3"/>
    <property type="match status" value="6"/>
</dbReference>
<dbReference type="Pfam" id="PF00041">
    <property type="entry name" value="fn3"/>
    <property type="match status" value="2"/>
</dbReference>
<keyword evidence="1" id="KW-0344">Guanine-nucleotide releasing factor</keyword>
<dbReference type="SUPFAM" id="SSF49265">
    <property type="entry name" value="Fibronectin type III"/>
    <property type="match status" value="1"/>
</dbReference>
<dbReference type="InterPro" id="IPR000408">
    <property type="entry name" value="Reg_chr_condens"/>
</dbReference>
<dbReference type="Pfam" id="PF13540">
    <property type="entry name" value="RCC1_2"/>
    <property type="match status" value="1"/>
</dbReference>
<feature type="region of interest" description="Disordered" evidence="3">
    <location>
        <begin position="1427"/>
        <end position="1452"/>
    </location>
</feature>
<feature type="domain" description="Fibronectin type-III" evidence="4">
    <location>
        <begin position="1243"/>
        <end position="1333"/>
    </location>
</feature>
<dbReference type="InterPro" id="IPR051553">
    <property type="entry name" value="Ran_GTPase-activating"/>
</dbReference>
<reference evidence="7" key="1">
    <citation type="journal article" date="2019" name="Int. J. Syst. Evol. Microbiol.">
        <title>The Global Catalogue of Microorganisms (GCM) 10K type strain sequencing project: providing services to taxonomists for standard genome sequencing and annotation.</title>
        <authorList>
            <consortium name="The Broad Institute Genomics Platform"/>
            <consortium name="The Broad Institute Genome Sequencing Center for Infectious Disease"/>
            <person name="Wu L."/>
            <person name="Ma J."/>
        </authorList>
    </citation>
    <scope>NUCLEOTIDE SEQUENCE [LARGE SCALE GENOMIC DNA]</scope>
    <source>
        <strain evidence="7">CCUG 59189</strain>
    </source>
</reference>
<evidence type="ECO:0000259" key="5">
    <source>
        <dbReference type="PROSITE" id="PS51272"/>
    </source>
</evidence>
<dbReference type="CDD" id="cd00063">
    <property type="entry name" value="FN3"/>
    <property type="match status" value="2"/>
</dbReference>
<dbReference type="PANTHER" id="PTHR45982:SF1">
    <property type="entry name" value="REGULATOR OF CHROMOSOME CONDENSATION"/>
    <property type="match status" value="1"/>
</dbReference>
<evidence type="ECO:0000313" key="7">
    <source>
        <dbReference type="Proteomes" id="UP001597262"/>
    </source>
</evidence>
<dbReference type="PRINTS" id="PR00633">
    <property type="entry name" value="RCCNDNSATION"/>
</dbReference>
<feature type="domain" description="SLH" evidence="5">
    <location>
        <begin position="1741"/>
        <end position="1800"/>
    </location>
</feature>
<sequence>MYRKRLFKKLAAYLIIFTLFTGMIPDMGIGIATSYASEAIPPSSFKSIAAGGYKSAAIDENNQLWTWGRNEFGQLGDGTNTNRSIPVKVKDAEGNDFTGVKAVSLGRDHTVAIDASDRVWSWGYNASGQLGNGQNGTGAISVPEQVYGPEGENQLADIKAIAAGDNFTIALTNSGNVLSWGQNSKYQLGNGTSVDYSNIPVRVLEEPEGLPFGDVKAIAAGWEYAVALKNDGTVWTWGANYDGQLGYTTETSYEPFPRKVLSADGGDFKAKAISVGIGHTLAIAEDDTVWAWGSNYSGKLGDGTDADKQYLPQRVLNKDGSPFKARQIYGGSDFTVAVADNGTVWAWGINEYGQLGNLTTNEEIPQSNRPLPVKNSDGSQFVLGANDTIAAGETHSLALKEGKLISWGGNWFGQLGNGTSGIEGGSSKNYAELLKIDLSVVTNFEGDLTTNQTFIRPVAPHSTPEESRAVYTGEQISTGDESTLRNYFIRKLVPSITGQYSVEVTDAQLSDGYGDTYLLIYKDSFDPENPLANVLSANDDTPLSGDYTSAILNQTLTQGTEYYVVMTSFENHVEGHVKFKVTGPGSVTVTDPGAANVGKTYITTEDNLDEDGVTPIPDHDLDTKISNKDPENPAQNIEFNINVDGSAPQTSAELLISAFDVDEELGEADEVFFNGVSIGYLSGADDVWSTSSFNIPIADVHQGNNTVKVTIAEGYSLTVDWGQLVIDGGSDSLGKIVSGKAAFDQAQHRLGTEFEILGVHSNETFVLQLNLIDEYGSNAGVAEYEFTTAQENETVRVDRLGFENVRKGHYTIKAYLLSGDSRMMANSKSVGVIDIPASSDATVKTAGTHYLVNDGANTISTDQTQITDSVTVETFLDNLIKVAGADWKVVQAGTKMDAPEDFKTAEAKADEDTLAGGDKLAVLAEDGTTLKVYAITVEGANPGDPDVRHMTKEGNVFLGGKYLELGISPAGYFGTTVAAPKLAPADPKGFHTAGMYGNKLGMRVDGDGFGMGEAPTTGDFFLPGSPTEGFGLGFKLTVEGAPTVLANYNGGSQGLTNITTEDASSGSTLKAIIKGTTPDGRLELTQEIWFGVNDKVFKTKISARNLGDAALYDVRYTRSVDPDQDLDKKGSYDTKNSVTSNPLADSSAIVIAKGAVTEEPFIFMSPDSSARAAIAGPTLLDPYSAALWQEDGSKLLKAETVDDTGIHLTFKIGDLAAGETKTVQMNSSLNPKLDEALEDLGKAPSSPVHVTAAAGNGKATIKWDAVPGATGYKIYQSTTSGSYGAEPVTVAGSEYSYEATGLTNGTTYYFVIKATNEGGDSPSSSEVSAIPQAAPGAPTGIKAVAGNGQATVSFTPPAEQGGSTVTGYTVTSVPGHVTATGSGSPITVTGLTNGTTYTFNVTATNAAGTGVPSAPSNAVVPYAPSAPSNATAPYVPSNQGGSGPASPAPTETGVDVLVNGKTENAGKATTTTRDNQTVMTIAVDSQKLEQKLQSEGDHAVVTIPVKTNSDVQIGILDGQMIKNMESKNAVLQLKTDTFAYTLPANQINISAISKQVGSNVELKDIKVSIEVAKPKEAQIRAVESSAKQGEFMIVTSPVEFNITCTYGSKTVGVEKFNAYVERTIAIPDGVDPNKITTGIVVDPDGTSRHVPTKVTVVDGKYYATINSLTNSLYTVVWHPLEFKDAANHWAKDAINDMGSRMIITGVGDDRFEPNRAITRAEFTAIVVRALGLKPGVGTNPFTDVKTDAWYSDYIKTAIDYKIIAGYTANAFGPMDTITREQAMTMIARVMNITGLHVSFADGEIGKLLSEFADADKSAQYAAGSIASCVQAGLVTGREDYRIAPKENITRAEVAAIVKRLLQKSKLI</sequence>
<accession>A0ABW3RTT7</accession>
<evidence type="ECO:0000313" key="6">
    <source>
        <dbReference type="EMBL" id="MFD1175316.1"/>
    </source>
</evidence>
<proteinExistence type="predicted"/>
<keyword evidence="2" id="KW-0677">Repeat</keyword>
<dbReference type="Pfam" id="PF25390">
    <property type="entry name" value="WD40_RLD"/>
    <property type="match status" value="1"/>
</dbReference>
<name>A0ABW3RTT7_9BACL</name>
<evidence type="ECO:0000259" key="4">
    <source>
        <dbReference type="PROSITE" id="PS50853"/>
    </source>
</evidence>
<dbReference type="Pfam" id="PF00395">
    <property type="entry name" value="SLH"/>
    <property type="match status" value="3"/>
</dbReference>
<protein>
    <submittedName>
        <fullName evidence="6">S-layer homology domain-containing protein</fullName>
    </submittedName>
</protein>
<feature type="domain" description="SLH" evidence="5">
    <location>
        <begin position="1808"/>
        <end position="1867"/>
    </location>
</feature>
<dbReference type="PANTHER" id="PTHR45982">
    <property type="entry name" value="REGULATOR OF CHROMOSOME CONDENSATION"/>
    <property type="match status" value="1"/>
</dbReference>
<dbReference type="InterPro" id="IPR009091">
    <property type="entry name" value="RCC1/BLIP-II"/>
</dbReference>